<dbReference type="PANTHER" id="PTHR32309:SF13">
    <property type="entry name" value="FERRIC ENTEROBACTIN TRANSPORT PROTEIN FEPE"/>
    <property type="match status" value="1"/>
</dbReference>
<evidence type="ECO:0000313" key="11">
    <source>
        <dbReference type="EMBL" id="AXC12931.1"/>
    </source>
</evidence>
<dbReference type="Pfam" id="PF02706">
    <property type="entry name" value="Wzz"/>
    <property type="match status" value="1"/>
</dbReference>
<dbReference type="GO" id="GO:0005886">
    <property type="term" value="C:plasma membrane"/>
    <property type="evidence" value="ECO:0007669"/>
    <property type="project" value="UniProtKB-SubCell"/>
</dbReference>
<keyword evidence="3 8" id="KW-0812">Transmembrane</keyword>
<dbReference type="Gene3D" id="3.40.50.300">
    <property type="entry name" value="P-loop containing nucleotide triphosphate hydrolases"/>
    <property type="match status" value="1"/>
</dbReference>
<dbReference type="OrthoDB" id="9794577at2"/>
<keyword evidence="11" id="KW-0808">Transferase</keyword>
<keyword evidence="7 8" id="KW-0472">Membrane</keyword>
<dbReference type="InterPro" id="IPR050445">
    <property type="entry name" value="Bact_polysacc_biosynth/exp"/>
</dbReference>
<reference evidence="11 12" key="1">
    <citation type="journal article" date="2018" name="Front. Microbiol.">
        <title>Hydrolytic Capabilities as a Key to Environmental Success: Chitinolytic and Cellulolytic Acidobacteria From Acidic Sub-arctic Soils and Boreal Peatlands.</title>
        <authorList>
            <person name="Belova S.E."/>
            <person name="Ravin N.V."/>
            <person name="Pankratov T.A."/>
            <person name="Rakitin A.L."/>
            <person name="Ivanova A.A."/>
            <person name="Beletsky A.V."/>
            <person name="Mardanov A.V."/>
            <person name="Sinninghe Damste J.S."/>
            <person name="Dedysh S.N."/>
        </authorList>
    </citation>
    <scope>NUCLEOTIDE SEQUENCE [LARGE SCALE GENOMIC DNA]</scope>
    <source>
        <strain evidence="11 12">SBC82</strain>
    </source>
</reference>
<evidence type="ECO:0000256" key="1">
    <source>
        <dbReference type="ARBA" id="ARBA00004651"/>
    </source>
</evidence>
<dbReference type="SUPFAM" id="SSF52540">
    <property type="entry name" value="P-loop containing nucleoside triphosphate hydrolases"/>
    <property type="match status" value="1"/>
</dbReference>
<gene>
    <name evidence="11" type="ORF">ACPOL_3648</name>
</gene>
<comment type="subcellular location">
    <subcellularLocation>
        <location evidence="1">Cell membrane</location>
        <topology evidence="1">Multi-pass membrane protein</topology>
    </subcellularLocation>
</comment>
<dbReference type="InterPro" id="IPR032807">
    <property type="entry name" value="GNVR"/>
</dbReference>
<dbReference type="KEGG" id="abas:ACPOL_3648"/>
<proteinExistence type="predicted"/>
<feature type="domain" description="Tyrosine-protein kinase G-rich" evidence="10">
    <location>
        <begin position="407"/>
        <end position="477"/>
    </location>
</feature>
<dbReference type="Proteomes" id="UP000253606">
    <property type="component" value="Chromosome"/>
</dbReference>
<keyword evidence="11" id="KW-0418">Kinase</keyword>
<dbReference type="GO" id="GO:0004715">
    <property type="term" value="F:non-membrane spanning protein tyrosine kinase activity"/>
    <property type="evidence" value="ECO:0007669"/>
    <property type="project" value="UniProtKB-EC"/>
</dbReference>
<keyword evidence="2" id="KW-1003">Cell membrane</keyword>
<evidence type="ECO:0000256" key="2">
    <source>
        <dbReference type="ARBA" id="ARBA00022475"/>
    </source>
</evidence>
<keyword evidence="4" id="KW-0547">Nucleotide-binding</keyword>
<evidence type="ECO:0000259" key="9">
    <source>
        <dbReference type="Pfam" id="PF02706"/>
    </source>
</evidence>
<feature type="transmembrane region" description="Helical" evidence="8">
    <location>
        <begin position="24"/>
        <end position="44"/>
    </location>
</feature>
<keyword evidence="6 8" id="KW-1133">Transmembrane helix</keyword>
<evidence type="ECO:0000256" key="3">
    <source>
        <dbReference type="ARBA" id="ARBA00022692"/>
    </source>
</evidence>
<dbReference type="InterPro" id="IPR005702">
    <property type="entry name" value="Wzc-like_C"/>
</dbReference>
<dbReference type="NCBIfam" id="TIGR01007">
    <property type="entry name" value="eps_fam"/>
    <property type="match status" value="1"/>
</dbReference>
<evidence type="ECO:0000256" key="6">
    <source>
        <dbReference type="ARBA" id="ARBA00022989"/>
    </source>
</evidence>
<accession>A0A2Z5G1F6</accession>
<evidence type="ECO:0000256" key="7">
    <source>
        <dbReference type="ARBA" id="ARBA00023136"/>
    </source>
</evidence>
<evidence type="ECO:0000256" key="5">
    <source>
        <dbReference type="ARBA" id="ARBA00022840"/>
    </source>
</evidence>
<dbReference type="PANTHER" id="PTHR32309">
    <property type="entry name" value="TYROSINE-PROTEIN KINASE"/>
    <property type="match status" value="1"/>
</dbReference>
<name>A0A2Z5G1F6_9BACT</name>
<sequence>MNTVPEKDLNLRDFLKVFDRRRSLIFRIAAVIFVVAVLACIFMTREYTATGVIQLDKTASDGMGLENLMGSGSAGAVDALTLNIELETTSDILQSEGLALKVINDLNLENNEDFKPHFNPIGWVMGLVSPGGPADPANASLENSPGRRRRVLRVWAKYLKVKVNAGTRLIDVGFTNRDPKVAAAVVNHLTQALMDYEFQTRVSATNAVSQGLEGQLAGLRKHSEDLQAKVVALQQTSGLFGVTGTDAQGNNTVTSPALQNLDKSTAQLSQATMNRVLKQAVYDVVRTGDPEAISQLSGTQMSAEGGQGVMNSLSLIQSLRQQESSLQGQIEQESTKFGPAYPRLIQDKASLAAVQQSLKDEIARIAGRAKADYEVAVRAEEGAKQAYDSDRGAAEKLNSQGVEYQILSKEADQSQQLYQDLLKRLKEAGIVQGLRSSDLTIVDTASPPAKPSKPNVPLYLALGLVGGFFLGGCAALLIDALDGSIQGTEDIEAMNLPVLGLVPQIKLDEAQPGKLLLDSEYSVYGEAVRGLRSTLLESHSGKQAQVLLVTSSSPREGKSALALNLAVSQAQFKKKVLLVEADMRRPVLRKILGLSGTEGLSDLLGNPEATVAPQILPDHMNLHCLPAGPIPAHPAEMLGSERMQFLMREWRRDYDFIVLDCPPVLPVTDAQYLEGMADATFLVARAGSTSKIALQRAYQLLYRHVKDPQNPRIGVVLNFISLRSAAYYGYYGYRGDPKYEYEKVGTLDK</sequence>
<keyword evidence="5" id="KW-0067">ATP-binding</keyword>
<evidence type="ECO:0000259" key="10">
    <source>
        <dbReference type="Pfam" id="PF13807"/>
    </source>
</evidence>
<dbReference type="GO" id="GO:0005524">
    <property type="term" value="F:ATP binding"/>
    <property type="evidence" value="ECO:0007669"/>
    <property type="project" value="UniProtKB-KW"/>
</dbReference>
<feature type="domain" description="Polysaccharide chain length determinant N-terminal" evidence="9">
    <location>
        <begin position="8"/>
        <end position="106"/>
    </location>
</feature>
<evidence type="ECO:0000256" key="8">
    <source>
        <dbReference type="SAM" id="Phobius"/>
    </source>
</evidence>
<evidence type="ECO:0000256" key="4">
    <source>
        <dbReference type="ARBA" id="ARBA00022741"/>
    </source>
</evidence>
<dbReference type="CDD" id="cd05387">
    <property type="entry name" value="BY-kinase"/>
    <property type="match status" value="1"/>
</dbReference>
<dbReference type="InterPro" id="IPR003856">
    <property type="entry name" value="LPS_length_determ_N"/>
</dbReference>
<organism evidence="11 12">
    <name type="scientific">Acidisarcina polymorpha</name>
    <dbReference type="NCBI Taxonomy" id="2211140"/>
    <lineage>
        <taxon>Bacteria</taxon>
        <taxon>Pseudomonadati</taxon>
        <taxon>Acidobacteriota</taxon>
        <taxon>Terriglobia</taxon>
        <taxon>Terriglobales</taxon>
        <taxon>Acidobacteriaceae</taxon>
        <taxon>Acidisarcina</taxon>
    </lineage>
</organism>
<dbReference type="InterPro" id="IPR027417">
    <property type="entry name" value="P-loop_NTPase"/>
</dbReference>
<dbReference type="AlphaFoldDB" id="A0A2Z5G1F6"/>
<dbReference type="Pfam" id="PF13807">
    <property type="entry name" value="GNVR"/>
    <property type="match status" value="1"/>
</dbReference>
<dbReference type="EMBL" id="CP030840">
    <property type="protein sequence ID" value="AXC12931.1"/>
    <property type="molecule type" value="Genomic_DNA"/>
</dbReference>
<evidence type="ECO:0000313" key="12">
    <source>
        <dbReference type="Proteomes" id="UP000253606"/>
    </source>
</evidence>
<protein>
    <submittedName>
        <fullName evidence="11">Tyrosine-protein kinase EpsD</fullName>
    </submittedName>
</protein>
<keyword evidence="12" id="KW-1185">Reference proteome</keyword>
<dbReference type="RefSeq" id="WP_114208033.1">
    <property type="nucleotide sequence ID" value="NZ_CP030840.1"/>
</dbReference>